<sequence length="298" mass="33025">MLSITHLSKTYPGGVRALDGVTLDIGTGIFGLLGPNGAGKSTLMRTIAALQEPDQGSILWDGTDIVRYPHLVRQVLGYLPQDFGVYPKISAERLLDHMAVLKGLRDKKERRRQVDELLERTNLAWCRRQAVAQFSGGMRQRFGIAQALLGDPRLIIVDEPTAGLDPEERNRFHNLLGEIGENITIVLSTHIVEDVRRLCGKAAVMAGGKVLLEGRPDHLVEQLQGRVWRRSAARADLPQWRQRHRVLSDRLEAGRCFIRVLADHQPEAGFEPCPAHLEDAYFAALAAHEGEVAVCSAT</sequence>
<dbReference type="PANTHER" id="PTHR43335">
    <property type="entry name" value="ABC TRANSPORTER, ATP-BINDING PROTEIN"/>
    <property type="match status" value="1"/>
</dbReference>
<dbReference type="EMBL" id="JAFREP010000003">
    <property type="protein sequence ID" value="MBO1317680.1"/>
    <property type="molecule type" value="Genomic_DNA"/>
</dbReference>
<keyword evidence="7" id="KW-1185">Reference proteome</keyword>
<evidence type="ECO:0000256" key="2">
    <source>
        <dbReference type="ARBA" id="ARBA00022448"/>
    </source>
</evidence>
<reference evidence="6" key="1">
    <citation type="submission" date="2021-03" db="EMBL/GenBank/DDBJ databases">
        <authorList>
            <person name="Wang G."/>
        </authorList>
    </citation>
    <scope>NUCLEOTIDE SEQUENCE</scope>
    <source>
        <strain evidence="6">KCTC 12899</strain>
    </source>
</reference>
<dbReference type="InterPro" id="IPR003439">
    <property type="entry name" value="ABC_transporter-like_ATP-bd"/>
</dbReference>
<protein>
    <submittedName>
        <fullName evidence="6">ABC transporter ATP-binding protein</fullName>
    </submittedName>
</protein>
<evidence type="ECO:0000256" key="4">
    <source>
        <dbReference type="ARBA" id="ARBA00022840"/>
    </source>
</evidence>
<dbReference type="PROSITE" id="PS50893">
    <property type="entry name" value="ABC_TRANSPORTER_2"/>
    <property type="match status" value="1"/>
</dbReference>
<evidence type="ECO:0000313" key="6">
    <source>
        <dbReference type="EMBL" id="MBO1317680.1"/>
    </source>
</evidence>
<proteinExistence type="inferred from homology"/>
<accession>A0A8J7QFT3</accession>
<organism evidence="6 7">
    <name type="scientific">Acanthopleuribacter pedis</name>
    <dbReference type="NCBI Taxonomy" id="442870"/>
    <lineage>
        <taxon>Bacteria</taxon>
        <taxon>Pseudomonadati</taxon>
        <taxon>Acidobacteriota</taxon>
        <taxon>Holophagae</taxon>
        <taxon>Acanthopleuribacterales</taxon>
        <taxon>Acanthopleuribacteraceae</taxon>
        <taxon>Acanthopleuribacter</taxon>
    </lineage>
</organism>
<keyword evidence="2" id="KW-0813">Transport</keyword>
<dbReference type="Proteomes" id="UP000664417">
    <property type="component" value="Unassembled WGS sequence"/>
</dbReference>
<evidence type="ECO:0000256" key="1">
    <source>
        <dbReference type="ARBA" id="ARBA00005417"/>
    </source>
</evidence>
<name>A0A8J7QFT3_9BACT</name>
<dbReference type="Gene3D" id="3.40.50.300">
    <property type="entry name" value="P-loop containing nucleotide triphosphate hydrolases"/>
    <property type="match status" value="1"/>
</dbReference>
<dbReference type="InterPro" id="IPR003593">
    <property type="entry name" value="AAA+_ATPase"/>
</dbReference>
<evidence type="ECO:0000259" key="5">
    <source>
        <dbReference type="PROSITE" id="PS50893"/>
    </source>
</evidence>
<dbReference type="Pfam" id="PF00005">
    <property type="entry name" value="ABC_tran"/>
    <property type="match status" value="1"/>
</dbReference>
<dbReference type="PANTHER" id="PTHR43335:SF2">
    <property type="entry name" value="ABC TRANSPORTER, ATP-BINDING PROTEIN"/>
    <property type="match status" value="1"/>
</dbReference>
<dbReference type="InterPro" id="IPR017871">
    <property type="entry name" value="ABC_transporter-like_CS"/>
</dbReference>
<comment type="similarity">
    <text evidence="1">Belongs to the ABC transporter superfamily.</text>
</comment>
<comment type="caution">
    <text evidence="6">The sequence shown here is derived from an EMBL/GenBank/DDBJ whole genome shotgun (WGS) entry which is preliminary data.</text>
</comment>
<keyword evidence="4 6" id="KW-0067">ATP-binding</keyword>
<dbReference type="RefSeq" id="WP_207857064.1">
    <property type="nucleotide sequence ID" value="NZ_JAFREP010000003.1"/>
</dbReference>
<dbReference type="GO" id="GO:0016887">
    <property type="term" value="F:ATP hydrolysis activity"/>
    <property type="evidence" value="ECO:0007669"/>
    <property type="project" value="InterPro"/>
</dbReference>
<evidence type="ECO:0000313" key="7">
    <source>
        <dbReference type="Proteomes" id="UP000664417"/>
    </source>
</evidence>
<gene>
    <name evidence="6" type="ORF">J3U88_04340</name>
</gene>
<dbReference type="SUPFAM" id="SSF52540">
    <property type="entry name" value="P-loop containing nucleoside triphosphate hydrolases"/>
    <property type="match status" value="1"/>
</dbReference>
<dbReference type="AlphaFoldDB" id="A0A8J7QFT3"/>
<dbReference type="SMART" id="SM00382">
    <property type="entry name" value="AAA"/>
    <property type="match status" value="1"/>
</dbReference>
<dbReference type="CDD" id="cd03264">
    <property type="entry name" value="ABC_drug_resistance_like"/>
    <property type="match status" value="1"/>
</dbReference>
<dbReference type="InterPro" id="IPR027417">
    <property type="entry name" value="P-loop_NTPase"/>
</dbReference>
<keyword evidence="3" id="KW-0547">Nucleotide-binding</keyword>
<evidence type="ECO:0000256" key="3">
    <source>
        <dbReference type="ARBA" id="ARBA00022741"/>
    </source>
</evidence>
<feature type="domain" description="ABC transporter" evidence="5">
    <location>
        <begin position="2"/>
        <end position="232"/>
    </location>
</feature>
<dbReference type="GO" id="GO:0005524">
    <property type="term" value="F:ATP binding"/>
    <property type="evidence" value="ECO:0007669"/>
    <property type="project" value="UniProtKB-KW"/>
</dbReference>
<dbReference type="PROSITE" id="PS00211">
    <property type="entry name" value="ABC_TRANSPORTER_1"/>
    <property type="match status" value="1"/>
</dbReference>